<protein>
    <submittedName>
        <fullName evidence="2">Uncharacterized protein</fullName>
    </submittedName>
</protein>
<gene>
    <name evidence="2" type="ORF">Tci_864479</name>
</gene>
<accession>A0A699S4V3</accession>
<sequence length="73" mass="8293">MPVSTAGMVQESTSSQRAIKDKGKAIMIESELEQTTTKLRERKEIVGYEAAIRLQEQQDEEENQRIARDVEIA</sequence>
<dbReference type="AlphaFoldDB" id="A0A699S4V3"/>
<reference evidence="2" key="1">
    <citation type="journal article" date="2019" name="Sci. Rep.">
        <title>Draft genome of Tanacetum cinerariifolium, the natural source of mosquito coil.</title>
        <authorList>
            <person name="Yamashiro T."/>
            <person name="Shiraishi A."/>
            <person name="Satake H."/>
            <person name="Nakayama K."/>
        </authorList>
    </citation>
    <scope>NUCLEOTIDE SEQUENCE</scope>
</reference>
<organism evidence="2">
    <name type="scientific">Tanacetum cinerariifolium</name>
    <name type="common">Dalmatian daisy</name>
    <name type="synonym">Chrysanthemum cinerariifolium</name>
    <dbReference type="NCBI Taxonomy" id="118510"/>
    <lineage>
        <taxon>Eukaryota</taxon>
        <taxon>Viridiplantae</taxon>
        <taxon>Streptophyta</taxon>
        <taxon>Embryophyta</taxon>
        <taxon>Tracheophyta</taxon>
        <taxon>Spermatophyta</taxon>
        <taxon>Magnoliopsida</taxon>
        <taxon>eudicotyledons</taxon>
        <taxon>Gunneridae</taxon>
        <taxon>Pentapetalae</taxon>
        <taxon>asterids</taxon>
        <taxon>campanulids</taxon>
        <taxon>Asterales</taxon>
        <taxon>Asteraceae</taxon>
        <taxon>Asteroideae</taxon>
        <taxon>Anthemideae</taxon>
        <taxon>Anthemidinae</taxon>
        <taxon>Tanacetum</taxon>
    </lineage>
</organism>
<evidence type="ECO:0000313" key="2">
    <source>
        <dbReference type="EMBL" id="GFC92509.1"/>
    </source>
</evidence>
<evidence type="ECO:0000256" key="1">
    <source>
        <dbReference type="SAM" id="MobiDB-lite"/>
    </source>
</evidence>
<name>A0A699S4V3_TANCI</name>
<feature type="region of interest" description="Disordered" evidence="1">
    <location>
        <begin position="1"/>
        <end position="21"/>
    </location>
</feature>
<dbReference type="EMBL" id="BKCJ011137998">
    <property type="protein sequence ID" value="GFC92509.1"/>
    <property type="molecule type" value="Genomic_DNA"/>
</dbReference>
<comment type="caution">
    <text evidence="2">The sequence shown here is derived from an EMBL/GenBank/DDBJ whole genome shotgun (WGS) entry which is preliminary data.</text>
</comment>
<proteinExistence type="predicted"/>